<evidence type="ECO:0000256" key="12">
    <source>
        <dbReference type="SAM" id="Phobius"/>
    </source>
</evidence>
<evidence type="ECO:0000256" key="5">
    <source>
        <dbReference type="ARBA" id="ARBA00022723"/>
    </source>
</evidence>
<comment type="subcellular location">
    <subcellularLocation>
        <location evidence="1">Cell membrane</location>
        <topology evidence="1">Multi-pass membrane protein</topology>
    </subcellularLocation>
</comment>
<dbReference type="InterPro" id="IPR050083">
    <property type="entry name" value="HtpX_protease"/>
</dbReference>
<evidence type="ECO:0000256" key="3">
    <source>
        <dbReference type="ARBA" id="ARBA00022670"/>
    </source>
</evidence>
<evidence type="ECO:0000256" key="2">
    <source>
        <dbReference type="ARBA" id="ARBA00022475"/>
    </source>
</evidence>
<evidence type="ECO:0000256" key="9">
    <source>
        <dbReference type="ARBA" id="ARBA00023049"/>
    </source>
</evidence>
<keyword evidence="7 11" id="KW-0862">Zinc</keyword>
<accession>A0ABU4T0Z4</accession>
<proteinExistence type="inferred from homology"/>
<evidence type="ECO:0000259" key="13">
    <source>
        <dbReference type="Pfam" id="PF01435"/>
    </source>
</evidence>
<evidence type="ECO:0000256" key="10">
    <source>
        <dbReference type="ARBA" id="ARBA00023136"/>
    </source>
</evidence>
<dbReference type="PANTHER" id="PTHR43221">
    <property type="entry name" value="PROTEASE HTPX"/>
    <property type="match status" value="1"/>
</dbReference>
<dbReference type="Gene3D" id="3.30.2010.10">
    <property type="entry name" value="Metalloproteases ('zincins'), catalytic domain"/>
    <property type="match status" value="1"/>
</dbReference>
<dbReference type="CDD" id="cd07328">
    <property type="entry name" value="M48_Ste24p_like"/>
    <property type="match status" value="1"/>
</dbReference>
<gene>
    <name evidence="14" type="ORF">SK803_16430</name>
</gene>
<name>A0ABU4T0Z4_9PSEU</name>
<dbReference type="Proteomes" id="UP001285521">
    <property type="component" value="Unassembled WGS sequence"/>
</dbReference>
<comment type="similarity">
    <text evidence="11">Belongs to the peptidase M48 family.</text>
</comment>
<keyword evidence="3 11" id="KW-0645">Protease</keyword>
<keyword evidence="6 11" id="KW-0378">Hydrolase</keyword>
<evidence type="ECO:0000256" key="1">
    <source>
        <dbReference type="ARBA" id="ARBA00004651"/>
    </source>
</evidence>
<evidence type="ECO:0000313" key="15">
    <source>
        <dbReference type="Proteomes" id="UP001285521"/>
    </source>
</evidence>
<evidence type="ECO:0000256" key="11">
    <source>
        <dbReference type="RuleBase" id="RU003983"/>
    </source>
</evidence>
<keyword evidence="9 11" id="KW-0482">Metalloprotease</keyword>
<dbReference type="EMBL" id="JAXAVW010000012">
    <property type="protein sequence ID" value="MDX8031813.1"/>
    <property type="molecule type" value="Genomic_DNA"/>
</dbReference>
<organism evidence="14 15">
    <name type="scientific">Lentzea miocenica</name>
    <dbReference type="NCBI Taxonomy" id="3095431"/>
    <lineage>
        <taxon>Bacteria</taxon>
        <taxon>Bacillati</taxon>
        <taxon>Actinomycetota</taxon>
        <taxon>Actinomycetes</taxon>
        <taxon>Pseudonocardiales</taxon>
        <taxon>Pseudonocardiaceae</taxon>
        <taxon>Lentzea</taxon>
    </lineage>
</organism>
<evidence type="ECO:0000256" key="8">
    <source>
        <dbReference type="ARBA" id="ARBA00022989"/>
    </source>
</evidence>
<comment type="caution">
    <text evidence="14">The sequence shown here is derived from an EMBL/GenBank/DDBJ whole genome shotgun (WGS) entry which is preliminary data.</text>
</comment>
<keyword evidence="10 12" id="KW-0472">Membrane</keyword>
<feature type="transmembrane region" description="Helical" evidence="12">
    <location>
        <begin position="66"/>
        <end position="83"/>
    </location>
</feature>
<keyword evidence="5" id="KW-0479">Metal-binding</keyword>
<protein>
    <submittedName>
        <fullName evidence="14">M48 family metallopeptidase</fullName>
    </submittedName>
</protein>
<dbReference type="RefSeq" id="WP_319966867.1">
    <property type="nucleotide sequence ID" value="NZ_JAXAVW010000012.1"/>
</dbReference>
<evidence type="ECO:0000256" key="6">
    <source>
        <dbReference type="ARBA" id="ARBA00022801"/>
    </source>
</evidence>
<sequence length="384" mass="41719">MPGGYSKKLALRLDAQQYAAYEGTPPTRPEWTTARAALVALSAVLVLIVSGLALLGGWLVVRDFPSFFSIVAGIPVLLVAWALRPRLWSAEDVWHELHRDDAPVLFALLDRIATAAGTRMPDRVALDADFNASAGTHGWLRKRTLTIGLPLFGVLTPQQRVAVLGHEFGHFVNGDPARGLLTQPAVRTPLILADLVRPSEAFVSDTLWGQLAERAMWPFQMLLQRLFLLIGSGVIAVAARDHQRAEYCADALAVRLAGTAATEASMIDLASAEQLMGSIAAVERGTQANAETARRNHPGAARWREAADAWRASADVADVLDRSVTEKASLWHDHPPAGLRARIVKSWPYTDPSVVLSDADSARIDAELHRFYARAGRDIAWSAA</sequence>
<evidence type="ECO:0000256" key="4">
    <source>
        <dbReference type="ARBA" id="ARBA00022692"/>
    </source>
</evidence>
<evidence type="ECO:0000313" key="14">
    <source>
        <dbReference type="EMBL" id="MDX8031813.1"/>
    </source>
</evidence>
<dbReference type="Pfam" id="PF01435">
    <property type="entry name" value="Peptidase_M48"/>
    <property type="match status" value="1"/>
</dbReference>
<reference evidence="14 15" key="1">
    <citation type="submission" date="2023-11" db="EMBL/GenBank/DDBJ databases">
        <title>Lentzea sokolovensis, sp. nov., Lentzea kristufkii, sp. nov., and Lentzea miocenensis, sp. nov., rare actinobacteria from Sokolov Coal Basin, Miocene lacustrine sediment, Czech Republic.</title>
        <authorList>
            <person name="Lara A."/>
            <person name="Kotroba L."/>
            <person name="Nouioui I."/>
            <person name="Neumann-Schaal M."/>
            <person name="Mast Y."/>
            <person name="Chronakova A."/>
        </authorList>
    </citation>
    <scope>NUCLEOTIDE SEQUENCE [LARGE SCALE GENOMIC DNA]</scope>
    <source>
        <strain evidence="14 15">BCCO 10_0856</strain>
    </source>
</reference>
<dbReference type="PANTHER" id="PTHR43221:SF1">
    <property type="entry name" value="PROTEASE HTPX"/>
    <property type="match status" value="1"/>
</dbReference>
<dbReference type="InterPro" id="IPR001915">
    <property type="entry name" value="Peptidase_M48"/>
</dbReference>
<keyword evidence="8 12" id="KW-1133">Transmembrane helix</keyword>
<comment type="cofactor">
    <cofactor evidence="11">
        <name>Zn(2+)</name>
        <dbReference type="ChEBI" id="CHEBI:29105"/>
    </cofactor>
    <text evidence="11">Binds 1 zinc ion per subunit.</text>
</comment>
<keyword evidence="15" id="KW-1185">Reference proteome</keyword>
<keyword evidence="2" id="KW-1003">Cell membrane</keyword>
<evidence type="ECO:0000256" key="7">
    <source>
        <dbReference type="ARBA" id="ARBA00022833"/>
    </source>
</evidence>
<keyword evidence="4 12" id="KW-0812">Transmembrane</keyword>
<feature type="transmembrane region" description="Helical" evidence="12">
    <location>
        <begin position="36"/>
        <end position="60"/>
    </location>
</feature>
<feature type="domain" description="Peptidase M48" evidence="13">
    <location>
        <begin position="108"/>
        <end position="345"/>
    </location>
</feature>